<comment type="caution">
    <text evidence="4">The sequence shown here is derived from an EMBL/GenBank/DDBJ whole genome shotgun (WGS) entry which is preliminary data.</text>
</comment>
<proteinExistence type="predicted"/>
<dbReference type="InterPro" id="IPR014044">
    <property type="entry name" value="CAP_dom"/>
</dbReference>
<dbReference type="SMART" id="SM00198">
    <property type="entry name" value="SCP"/>
    <property type="match status" value="1"/>
</dbReference>
<dbReference type="AlphaFoldDB" id="A0A8S3ZLM1"/>
<dbReference type="Proteomes" id="UP000678393">
    <property type="component" value="Unassembled WGS sequence"/>
</dbReference>
<accession>A0A8S3ZLM1</accession>
<evidence type="ECO:0000259" key="3">
    <source>
        <dbReference type="SMART" id="SM00198"/>
    </source>
</evidence>
<dbReference type="OrthoDB" id="674273at2759"/>
<dbReference type="PANTHER" id="PTHR10334">
    <property type="entry name" value="CYSTEINE-RICH SECRETORY PROTEIN-RELATED"/>
    <property type="match status" value="1"/>
</dbReference>
<feature type="chain" id="PRO_5035824417" description="SCP domain-containing protein" evidence="2">
    <location>
        <begin position="19"/>
        <end position="342"/>
    </location>
</feature>
<evidence type="ECO:0000256" key="1">
    <source>
        <dbReference type="SAM" id="MobiDB-lite"/>
    </source>
</evidence>
<feature type="domain" description="SCP" evidence="3">
    <location>
        <begin position="26"/>
        <end position="156"/>
    </location>
</feature>
<evidence type="ECO:0000313" key="5">
    <source>
        <dbReference type="Proteomes" id="UP000678393"/>
    </source>
</evidence>
<keyword evidence="2" id="KW-0732">Signal</keyword>
<dbReference type="Gene3D" id="3.40.33.10">
    <property type="entry name" value="CAP"/>
    <property type="match status" value="1"/>
</dbReference>
<evidence type="ECO:0000313" key="4">
    <source>
        <dbReference type="EMBL" id="CAG5128645.1"/>
    </source>
</evidence>
<evidence type="ECO:0000256" key="2">
    <source>
        <dbReference type="SAM" id="SignalP"/>
    </source>
</evidence>
<feature type="compositionally biased region" description="Basic and acidic residues" evidence="1">
    <location>
        <begin position="189"/>
        <end position="198"/>
    </location>
</feature>
<dbReference type="InterPro" id="IPR035940">
    <property type="entry name" value="CAP_sf"/>
</dbReference>
<gene>
    <name evidence="4" type="ORF">CUNI_LOCUS14203</name>
</gene>
<dbReference type="EMBL" id="CAJHNH020003146">
    <property type="protein sequence ID" value="CAG5128645.1"/>
    <property type="molecule type" value="Genomic_DNA"/>
</dbReference>
<organism evidence="4 5">
    <name type="scientific">Candidula unifasciata</name>
    <dbReference type="NCBI Taxonomy" id="100452"/>
    <lineage>
        <taxon>Eukaryota</taxon>
        <taxon>Metazoa</taxon>
        <taxon>Spiralia</taxon>
        <taxon>Lophotrochozoa</taxon>
        <taxon>Mollusca</taxon>
        <taxon>Gastropoda</taxon>
        <taxon>Heterobranchia</taxon>
        <taxon>Euthyneura</taxon>
        <taxon>Panpulmonata</taxon>
        <taxon>Eupulmonata</taxon>
        <taxon>Stylommatophora</taxon>
        <taxon>Helicina</taxon>
        <taxon>Helicoidea</taxon>
        <taxon>Geomitridae</taxon>
        <taxon>Candidula</taxon>
    </lineage>
</organism>
<dbReference type="InterPro" id="IPR001283">
    <property type="entry name" value="CRISP-related"/>
</dbReference>
<feature type="compositionally biased region" description="Low complexity" evidence="1">
    <location>
        <begin position="215"/>
        <end position="294"/>
    </location>
</feature>
<reference evidence="4" key="1">
    <citation type="submission" date="2021-04" db="EMBL/GenBank/DDBJ databases">
        <authorList>
            <consortium name="Molecular Ecology Group"/>
        </authorList>
    </citation>
    <scope>NUCLEOTIDE SEQUENCE</scope>
</reference>
<name>A0A8S3ZLM1_9EUPU</name>
<keyword evidence="5" id="KW-1185">Reference proteome</keyword>
<dbReference type="SUPFAM" id="SSF55797">
    <property type="entry name" value="PR-1-like"/>
    <property type="match status" value="1"/>
</dbReference>
<dbReference type="Pfam" id="PF00188">
    <property type="entry name" value="CAP"/>
    <property type="match status" value="1"/>
</dbReference>
<feature type="region of interest" description="Disordered" evidence="1">
    <location>
        <begin position="189"/>
        <end position="308"/>
    </location>
</feature>
<protein>
    <recommendedName>
        <fullName evidence="3">SCP domain-containing protein</fullName>
    </recommendedName>
</protein>
<dbReference type="PRINTS" id="PR00837">
    <property type="entry name" value="V5TPXLIKE"/>
</dbReference>
<sequence>MDFRKLLLMAIFVAECRSQNIRWGPKERQAIVDCHNKIRGQVDACHMPPLKYSMKMEKEAKAWLSTCQYQHQERDFGENLAKLRSKKTELEIGVQSCGMWAKEKGGYKESQAECKPSCHYTQMVENSTTEVGCALNNCSNVWLVACYYYPPGNVEGRKPYTRDCTKKCKDGQTYNEGLCYDNTKTRSVDEFDTNKSDTDESDTNEVDTPLPPTTPETTPSPTTTTSTTTTTETTTTQPPTTTAETTLSPTTTTTSTTTTTETTTTQPPTTTPEATTTTTTEATTTPPYTTTTTTPTPPPIKSAAKNDCKNKSSKCPRRYIPGYCDNFPNAKTMCKRYCRQCN</sequence>
<feature type="signal peptide" evidence="2">
    <location>
        <begin position="1"/>
        <end position="18"/>
    </location>
</feature>